<feature type="compositionally biased region" description="Polar residues" evidence="1">
    <location>
        <begin position="170"/>
        <end position="179"/>
    </location>
</feature>
<dbReference type="Proteomes" id="UP000887159">
    <property type="component" value="Unassembled WGS sequence"/>
</dbReference>
<evidence type="ECO:0000256" key="1">
    <source>
        <dbReference type="SAM" id="MobiDB-lite"/>
    </source>
</evidence>
<name>A0A8X6S7U1_TRICX</name>
<reference evidence="2" key="1">
    <citation type="submission" date="2020-08" db="EMBL/GenBank/DDBJ databases">
        <title>Multicomponent nature underlies the extraordinary mechanical properties of spider dragline silk.</title>
        <authorList>
            <person name="Kono N."/>
            <person name="Nakamura H."/>
            <person name="Mori M."/>
            <person name="Yoshida Y."/>
            <person name="Ohtoshi R."/>
            <person name="Malay A.D."/>
            <person name="Moran D.A.P."/>
            <person name="Tomita M."/>
            <person name="Numata K."/>
            <person name="Arakawa K."/>
        </authorList>
    </citation>
    <scope>NUCLEOTIDE SEQUENCE</scope>
</reference>
<protein>
    <submittedName>
        <fullName evidence="2">Uncharacterized protein</fullName>
    </submittedName>
</protein>
<feature type="region of interest" description="Disordered" evidence="1">
    <location>
        <begin position="151"/>
        <end position="179"/>
    </location>
</feature>
<feature type="compositionally biased region" description="Basic and acidic residues" evidence="1">
    <location>
        <begin position="155"/>
        <end position="169"/>
    </location>
</feature>
<gene>
    <name evidence="2" type="ORF">TNCV_5099341</name>
</gene>
<comment type="caution">
    <text evidence="2">The sequence shown here is derived from an EMBL/GenBank/DDBJ whole genome shotgun (WGS) entry which is preliminary data.</text>
</comment>
<dbReference type="EMBL" id="BMAU01021232">
    <property type="protein sequence ID" value="GFY02073.1"/>
    <property type="molecule type" value="Genomic_DNA"/>
</dbReference>
<keyword evidence="3" id="KW-1185">Reference proteome</keyword>
<accession>A0A8X6S7U1</accession>
<sequence length="305" mass="33836">MDVGIYGMKPLKANTLQPLPEWSRMEHYGLRNILLAFSGFTHQCGRTELGVLSRRGQKRDKTAVVEDIATAVVKASTESLHGIVSIPTISRTLDMSYSSVRHIKRNILNFYPYKIQWSPVCVETNLGPQKNIVERIRRRLQVKERCRVAINSGPKEPKGHVNEKTREHVTTPQAEGMSNISKYPGHLPDFACYDDNPRNQGLVGVDGACVNKTSYGPRGRSLGRRGQVTLSRPPVSEAAAQAAAATHEENLQRWLSSEVLLDTIVCETYSTELEGWIPQTVFCVTTTSLRSGNNSVAVSSFEDIG</sequence>
<evidence type="ECO:0000313" key="3">
    <source>
        <dbReference type="Proteomes" id="UP000887159"/>
    </source>
</evidence>
<organism evidence="2 3">
    <name type="scientific">Trichonephila clavipes</name>
    <name type="common">Golden silk orbweaver</name>
    <name type="synonym">Nephila clavipes</name>
    <dbReference type="NCBI Taxonomy" id="2585209"/>
    <lineage>
        <taxon>Eukaryota</taxon>
        <taxon>Metazoa</taxon>
        <taxon>Ecdysozoa</taxon>
        <taxon>Arthropoda</taxon>
        <taxon>Chelicerata</taxon>
        <taxon>Arachnida</taxon>
        <taxon>Araneae</taxon>
        <taxon>Araneomorphae</taxon>
        <taxon>Entelegynae</taxon>
        <taxon>Araneoidea</taxon>
        <taxon>Nephilidae</taxon>
        <taxon>Trichonephila</taxon>
    </lineage>
</organism>
<evidence type="ECO:0000313" key="2">
    <source>
        <dbReference type="EMBL" id="GFY02073.1"/>
    </source>
</evidence>
<proteinExistence type="predicted"/>
<dbReference type="AlphaFoldDB" id="A0A8X6S7U1"/>